<feature type="region of interest" description="Disordered" evidence="1">
    <location>
        <begin position="14"/>
        <end position="39"/>
    </location>
</feature>
<dbReference type="Proteomes" id="UP000011721">
    <property type="component" value="Chromosome"/>
</dbReference>
<proteinExistence type="predicted"/>
<evidence type="ECO:0000256" key="1">
    <source>
        <dbReference type="SAM" id="MobiDB-lite"/>
    </source>
</evidence>
<dbReference type="HOGENOM" id="CLU_541562_0_0_7"/>
<reference evidence="3" key="1">
    <citation type="journal article" date="2013" name="Stand. Genomic Sci.">
        <title>Complete genome sequence of Desulfocapsa sulfexigens, a marine deltaproteobacterium specialized in disproportionating inorganic sulfur compounds.</title>
        <authorList>
            <person name="Finster K.W."/>
            <person name="Kjeldsen K.U."/>
            <person name="Kube M."/>
            <person name="Reinhardt R."/>
            <person name="Mussmann M."/>
            <person name="Amann R."/>
            <person name="Schreiber L."/>
        </authorList>
    </citation>
    <scope>NUCLEOTIDE SEQUENCE [LARGE SCALE GENOMIC DNA]</scope>
    <source>
        <strain evidence="3">DSM 10523 / SB164P1</strain>
    </source>
</reference>
<evidence type="ECO:0008006" key="4">
    <source>
        <dbReference type="Google" id="ProtNLM"/>
    </source>
</evidence>
<sequence length="478" mass="50713">MITSTSQIAALYGPQGSSGLQSQKAQSGGAQMEPGRAGSATVIESRGQNMFLLETAGLRFEVQSNVPLVKGEQIQFQVLRTAPVLELQIVDPGLPSQARQALALAGDVINVKPLLQSLQKSFFSTSGSVLTGSAVSSDIARQDSQPVLQKMDAGAVEQLIRQGNYTVKATVTELLGENRAVVRIGGESYQLQGAIGAEVGESKVLQLQSLQPVPGFVVLNAGGVPGNTQPLLLTGQMQSLPALVRALQLPLFSGLELLQPTQQQLLHSMEGLQPIQLQEPGAGELLKTSLEQLGLRSEILANQGKGQDTVAQLKSVLAEISQIFKGQEEISTAAGRILATLESSQFIQASLQQENGVLFPLLFSFLEKGYLLVDQEAGGRNEEENKENDCSCTLHLTVEGLGNIRVRCVQTAEAVRIAFFLDTREKADFVATFGAELKETISSAPLLSLSFAAGAGAPGTTLLQKILPDDQSILDTSA</sequence>
<accession>M1P0Y0</accession>
<feature type="compositionally biased region" description="Polar residues" evidence="1">
    <location>
        <begin position="15"/>
        <end position="29"/>
    </location>
</feature>
<protein>
    <recommendedName>
        <fullName evidence="4">Flagellar hook-length control protein FliK</fullName>
    </recommendedName>
</protein>
<organism evidence="2 3">
    <name type="scientific">Desulfocapsa sulfexigens (strain DSM 10523 / SB164P1)</name>
    <dbReference type="NCBI Taxonomy" id="1167006"/>
    <lineage>
        <taxon>Bacteria</taxon>
        <taxon>Pseudomonadati</taxon>
        <taxon>Thermodesulfobacteriota</taxon>
        <taxon>Desulfobulbia</taxon>
        <taxon>Desulfobulbales</taxon>
        <taxon>Desulfocapsaceae</taxon>
        <taxon>Desulfocapsa</taxon>
    </lineage>
</organism>
<dbReference type="RefSeq" id="WP_015402881.1">
    <property type="nucleotide sequence ID" value="NC_020304.1"/>
</dbReference>
<dbReference type="STRING" id="1167006.UWK_00602"/>
<keyword evidence="3" id="KW-1185">Reference proteome</keyword>
<dbReference type="AlphaFoldDB" id="M1P0Y0"/>
<dbReference type="eggNOG" id="COG2373">
    <property type="taxonomic scope" value="Bacteria"/>
</dbReference>
<name>M1P0Y0_DESSD</name>
<evidence type="ECO:0000313" key="2">
    <source>
        <dbReference type="EMBL" id="AGF77183.1"/>
    </source>
</evidence>
<evidence type="ECO:0000313" key="3">
    <source>
        <dbReference type="Proteomes" id="UP000011721"/>
    </source>
</evidence>
<dbReference type="EMBL" id="CP003985">
    <property type="protein sequence ID" value="AGF77183.1"/>
    <property type="molecule type" value="Genomic_DNA"/>
</dbReference>
<dbReference type="KEGG" id="dsf:UWK_00602"/>
<gene>
    <name evidence="2" type="ordered locus">UWK_00602</name>
</gene>